<evidence type="ECO:0000256" key="4">
    <source>
        <dbReference type="ARBA" id="ARBA00022833"/>
    </source>
</evidence>
<evidence type="ECO:0000313" key="6">
    <source>
        <dbReference type="EnsemblPlants" id="MELO3C027382.2.1"/>
    </source>
</evidence>
<keyword evidence="3" id="KW-0863">Zinc-finger</keyword>
<accession>A0A9I9E0S6</accession>
<dbReference type="EnsemblPlants" id="MELO3C027382.2.1">
    <property type="protein sequence ID" value="MELO3C027382.2.1"/>
    <property type="gene ID" value="MELO3C027382.2"/>
</dbReference>
<evidence type="ECO:0008006" key="7">
    <source>
        <dbReference type="Google" id="ProtNLM"/>
    </source>
</evidence>
<dbReference type="PANTHER" id="PTHR46481">
    <property type="entry name" value="ZINC FINGER BED DOMAIN-CONTAINING PROTEIN 4"/>
    <property type="match status" value="1"/>
</dbReference>
<evidence type="ECO:0000256" key="5">
    <source>
        <dbReference type="ARBA" id="ARBA00023242"/>
    </source>
</evidence>
<evidence type="ECO:0000256" key="1">
    <source>
        <dbReference type="ARBA" id="ARBA00004123"/>
    </source>
</evidence>
<evidence type="ECO:0000256" key="2">
    <source>
        <dbReference type="ARBA" id="ARBA00022723"/>
    </source>
</evidence>
<dbReference type="InterPro" id="IPR052035">
    <property type="entry name" value="ZnF_BED_domain_contain"/>
</dbReference>
<reference evidence="6" key="1">
    <citation type="submission" date="2023-03" db="UniProtKB">
        <authorList>
            <consortium name="EnsemblPlants"/>
        </authorList>
    </citation>
    <scope>IDENTIFICATION</scope>
</reference>
<dbReference type="SUPFAM" id="SSF53098">
    <property type="entry name" value="Ribonuclease H-like"/>
    <property type="match status" value="1"/>
</dbReference>
<evidence type="ECO:0000256" key="3">
    <source>
        <dbReference type="ARBA" id="ARBA00022771"/>
    </source>
</evidence>
<dbReference type="AlphaFoldDB" id="A0A9I9E0S6"/>
<dbReference type="PANTHER" id="PTHR46481:SF10">
    <property type="entry name" value="ZINC FINGER BED DOMAIN-CONTAINING PROTEIN 39"/>
    <property type="match status" value="1"/>
</dbReference>
<comment type="subcellular location">
    <subcellularLocation>
        <location evidence="1">Nucleus</location>
    </subcellularLocation>
</comment>
<dbReference type="GO" id="GO:0005634">
    <property type="term" value="C:nucleus"/>
    <property type="evidence" value="ECO:0007669"/>
    <property type="project" value="UniProtKB-SubCell"/>
</dbReference>
<organism evidence="6">
    <name type="scientific">Cucumis melo</name>
    <name type="common">Muskmelon</name>
    <dbReference type="NCBI Taxonomy" id="3656"/>
    <lineage>
        <taxon>Eukaryota</taxon>
        <taxon>Viridiplantae</taxon>
        <taxon>Streptophyta</taxon>
        <taxon>Embryophyta</taxon>
        <taxon>Tracheophyta</taxon>
        <taxon>Spermatophyta</taxon>
        <taxon>Magnoliopsida</taxon>
        <taxon>eudicotyledons</taxon>
        <taxon>Gunneridae</taxon>
        <taxon>Pentapetalae</taxon>
        <taxon>rosids</taxon>
        <taxon>fabids</taxon>
        <taxon>Cucurbitales</taxon>
        <taxon>Cucurbitaceae</taxon>
        <taxon>Benincaseae</taxon>
        <taxon>Cucumis</taxon>
    </lineage>
</organism>
<dbReference type="GO" id="GO:0008270">
    <property type="term" value="F:zinc ion binding"/>
    <property type="evidence" value="ECO:0007669"/>
    <property type="project" value="UniProtKB-KW"/>
</dbReference>
<keyword evidence="2" id="KW-0479">Metal-binding</keyword>
<protein>
    <recommendedName>
        <fullName evidence="7">Zinc finger BED domain-containing protein RICESLEEPER 2-like</fullName>
    </recommendedName>
</protein>
<name>A0A9I9E0S6_CUCME</name>
<proteinExistence type="predicted"/>
<dbReference type="Gramene" id="MELO3C027382.2.1">
    <property type="protein sequence ID" value="MELO3C027382.2.1"/>
    <property type="gene ID" value="MELO3C027382.2"/>
</dbReference>
<keyword evidence="5" id="KW-0539">Nucleus</keyword>
<keyword evidence="4" id="KW-0862">Zinc</keyword>
<dbReference type="InterPro" id="IPR012337">
    <property type="entry name" value="RNaseH-like_sf"/>
</dbReference>
<sequence length="79" mass="9204">MTLTVDNASSNNTAVVYLLKRFNKGLLFGGKFLHVRCCAHILNLIVINAFKEHNDCINRIRYDMRFIRSSPARFLKFKK</sequence>